<dbReference type="OrthoDB" id="10341536at2759"/>
<accession>A0A1Q9BUY6</accession>
<reference evidence="2 3" key="1">
    <citation type="submission" date="2016-02" db="EMBL/GenBank/DDBJ databases">
        <title>Genome analysis of coral dinoflagellate symbionts highlights evolutionary adaptations to a symbiotic lifestyle.</title>
        <authorList>
            <person name="Aranda M."/>
            <person name="Li Y."/>
            <person name="Liew Y.J."/>
            <person name="Baumgarten S."/>
            <person name="Simakov O."/>
            <person name="Wilson M."/>
            <person name="Piel J."/>
            <person name="Ashoor H."/>
            <person name="Bougouffa S."/>
            <person name="Bajic V.B."/>
            <person name="Ryu T."/>
            <person name="Ravasi T."/>
            <person name="Bayer T."/>
            <person name="Micklem G."/>
            <person name="Kim H."/>
            <person name="Bhak J."/>
            <person name="Lajeunesse T.C."/>
            <person name="Voolstra C.R."/>
        </authorList>
    </citation>
    <scope>NUCLEOTIDE SEQUENCE [LARGE SCALE GENOMIC DNA]</scope>
    <source>
        <strain evidence="2 3">CCMP2467</strain>
    </source>
</reference>
<dbReference type="EMBL" id="LSRX01003620">
    <property type="protein sequence ID" value="OLP74508.1"/>
    <property type="molecule type" value="Genomic_DNA"/>
</dbReference>
<evidence type="ECO:0000313" key="3">
    <source>
        <dbReference type="Proteomes" id="UP000186817"/>
    </source>
</evidence>
<keyword evidence="1" id="KW-0175">Coiled coil</keyword>
<feature type="coiled-coil region" evidence="1">
    <location>
        <begin position="58"/>
        <end position="85"/>
    </location>
</feature>
<evidence type="ECO:0000256" key="1">
    <source>
        <dbReference type="SAM" id="Coils"/>
    </source>
</evidence>
<sequence length="311" mass="35367">MTKRAVALVMNMAMIRRASLLEDKSGKRDALSEAVATESQARLRHDKGQLEEHVRQVIDTFNMAVASIEKEKAKLESDLKNADMKLLVLYEVVFPSGASVPRGSGTLDLTIVRLVDSRCVRLVVACHTGASRMQWFRLRKQDVLLDEITDMGLDPQTCKIGQVLSAFTRQSHKGRLESAMVEWLRTATAPGPVRRRKLWEFLTPDGSFALPLVITHSEVCLRQRAFEHHDYVSVTVNEDEGDYRVDDPSSVELLTLNDLEEKDEEVERKGLEDLWKLLERLDASVEYSVVCTSSRRQRKLTSGISWFFEFL</sequence>
<name>A0A1Q9BUY6_SYMMI</name>
<keyword evidence="3" id="KW-1185">Reference proteome</keyword>
<dbReference type="Proteomes" id="UP000186817">
    <property type="component" value="Unassembled WGS sequence"/>
</dbReference>
<proteinExistence type="predicted"/>
<comment type="caution">
    <text evidence="2">The sequence shown here is derived from an EMBL/GenBank/DDBJ whole genome shotgun (WGS) entry which is preliminary data.</text>
</comment>
<organism evidence="2 3">
    <name type="scientific">Symbiodinium microadriaticum</name>
    <name type="common">Dinoflagellate</name>
    <name type="synonym">Zooxanthella microadriatica</name>
    <dbReference type="NCBI Taxonomy" id="2951"/>
    <lineage>
        <taxon>Eukaryota</taxon>
        <taxon>Sar</taxon>
        <taxon>Alveolata</taxon>
        <taxon>Dinophyceae</taxon>
        <taxon>Suessiales</taxon>
        <taxon>Symbiodiniaceae</taxon>
        <taxon>Symbiodinium</taxon>
    </lineage>
</organism>
<protein>
    <submittedName>
        <fullName evidence="2">Uncharacterized protein</fullName>
    </submittedName>
</protein>
<evidence type="ECO:0000313" key="2">
    <source>
        <dbReference type="EMBL" id="OLP74508.1"/>
    </source>
</evidence>
<dbReference type="AlphaFoldDB" id="A0A1Q9BUY6"/>
<gene>
    <name evidence="2" type="ORF">AK812_SmicGene45928</name>
</gene>